<protein>
    <submittedName>
        <fullName evidence="1">Uncharacterized protein</fullName>
    </submittedName>
</protein>
<name>A0AAP0ITR8_9MAGN</name>
<comment type="caution">
    <text evidence="1">The sequence shown here is derived from an EMBL/GenBank/DDBJ whole genome shotgun (WGS) entry which is preliminary data.</text>
</comment>
<evidence type="ECO:0000313" key="1">
    <source>
        <dbReference type="EMBL" id="KAK9121633.1"/>
    </source>
</evidence>
<evidence type="ECO:0000313" key="2">
    <source>
        <dbReference type="Proteomes" id="UP001420932"/>
    </source>
</evidence>
<organism evidence="1 2">
    <name type="scientific">Stephania yunnanensis</name>
    <dbReference type="NCBI Taxonomy" id="152371"/>
    <lineage>
        <taxon>Eukaryota</taxon>
        <taxon>Viridiplantae</taxon>
        <taxon>Streptophyta</taxon>
        <taxon>Embryophyta</taxon>
        <taxon>Tracheophyta</taxon>
        <taxon>Spermatophyta</taxon>
        <taxon>Magnoliopsida</taxon>
        <taxon>Ranunculales</taxon>
        <taxon>Menispermaceae</taxon>
        <taxon>Menispermoideae</taxon>
        <taxon>Cissampelideae</taxon>
        <taxon>Stephania</taxon>
    </lineage>
</organism>
<dbReference type="EMBL" id="JBBNAF010000008">
    <property type="protein sequence ID" value="KAK9121633.1"/>
    <property type="molecule type" value="Genomic_DNA"/>
</dbReference>
<accession>A0AAP0ITR8</accession>
<dbReference type="Proteomes" id="UP001420932">
    <property type="component" value="Unassembled WGS sequence"/>
</dbReference>
<proteinExistence type="predicted"/>
<sequence length="113" mass="12451">MAMQATGISFSKIVLLSGAAYTASIMATNGQLADIQADLCTSLTETVFKRLLPFMQENGQRAEYQLASEGVNQAQLAGELFQKPPDFEAKVAKLTELEFGRNAVIQRFTFQRK</sequence>
<gene>
    <name evidence="1" type="ORF">Syun_019250</name>
</gene>
<keyword evidence="2" id="KW-1185">Reference proteome</keyword>
<dbReference type="AlphaFoldDB" id="A0AAP0ITR8"/>
<reference evidence="1 2" key="1">
    <citation type="submission" date="2024-01" db="EMBL/GenBank/DDBJ databases">
        <title>Genome assemblies of Stephania.</title>
        <authorList>
            <person name="Yang L."/>
        </authorList>
    </citation>
    <scope>NUCLEOTIDE SEQUENCE [LARGE SCALE GENOMIC DNA]</scope>
    <source>
        <strain evidence="1">YNDBR</strain>
        <tissue evidence="1">Leaf</tissue>
    </source>
</reference>